<keyword evidence="2" id="KW-1185">Reference proteome</keyword>
<protein>
    <submittedName>
        <fullName evidence="1">DUF4378 domain-containing protein</fullName>
    </submittedName>
</protein>
<gene>
    <name evidence="1" type="ORF">CKAN_01121900</name>
</gene>
<dbReference type="PANTHER" id="PTHR37613:SF4">
    <property type="entry name" value="DUF4378 DOMAIN-CONTAINING PROTEIN"/>
    <property type="match status" value="1"/>
</dbReference>
<organism evidence="1 2">
    <name type="scientific">Cinnamomum micranthum f. kanehirae</name>
    <dbReference type="NCBI Taxonomy" id="337451"/>
    <lineage>
        <taxon>Eukaryota</taxon>
        <taxon>Viridiplantae</taxon>
        <taxon>Streptophyta</taxon>
        <taxon>Embryophyta</taxon>
        <taxon>Tracheophyta</taxon>
        <taxon>Spermatophyta</taxon>
        <taxon>Magnoliopsida</taxon>
        <taxon>Magnoliidae</taxon>
        <taxon>Laurales</taxon>
        <taxon>Lauraceae</taxon>
        <taxon>Cinnamomum</taxon>
    </lineage>
</organism>
<comment type="caution">
    <text evidence="1">The sequence shown here is derived from an EMBL/GenBank/DDBJ whole genome shotgun (WGS) entry which is preliminary data.</text>
</comment>
<dbReference type="AlphaFoldDB" id="A0A3S3QAP6"/>
<dbReference type="EMBL" id="QPKB01000004">
    <property type="protein sequence ID" value="RWR82499.1"/>
    <property type="molecule type" value="Genomic_DNA"/>
</dbReference>
<dbReference type="Proteomes" id="UP000283530">
    <property type="component" value="Unassembled WGS sequence"/>
</dbReference>
<reference evidence="1 2" key="1">
    <citation type="journal article" date="2019" name="Nat. Plants">
        <title>Stout camphor tree genome fills gaps in understanding of flowering plant genome evolution.</title>
        <authorList>
            <person name="Chaw S.M."/>
            <person name="Liu Y.C."/>
            <person name="Wu Y.W."/>
            <person name="Wang H.Y."/>
            <person name="Lin C.I."/>
            <person name="Wu C.S."/>
            <person name="Ke H.M."/>
            <person name="Chang L.Y."/>
            <person name="Hsu C.Y."/>
            <person name="Yang H.T."/>
            <person name="Sudianto E."/>
            <person name="Hsu M.H."/>
            <person name="Wu K.P."/>
            <person name="Wang L.N."/>
            <person name="Leebens-Mack J.H."/>
            <person name="Tsai I.J."/>
        </authorList>
    </citation>
    <scope>NUCLEOTIDE SEQUENCE [LARGE SCALE GENOMIC DNA]</scope>
    <source>
        <strain evidence="2">cv. Chaw 1501</strain>
        <tissue evidence="1">Young leaves</tissue>
    </source>
</reference>
<sequence length="395" mass="45068">MASPPVQAPKARRLRELLEEQQEPFDLDVYLLERGHSKKIRDSDTSKDGWLNSVLKNRESSPKRSKLMKSILARVFFGKASGGSNYDRKDCNVERFCDFGIGSDMGRETQVEELHQFSSASFSNADMEREIEVAEIDQFSSASFTTLFDSSSEGDMEEFSSTQHNPFPSTDSFGVLKLNTMKDKVSTDGRHQSIEDSKQFSPVSVLEIPFDDGSLGTNQMQFFPRTERRNPTVSSFNLDKEAAKDSVLTSSMWEHFAHSLTEQEELHGFSSSSVCLMKTKRMLQQRRQLLLDCVRELVERNLQKGTWCQVLESAEIKNIEKIIFDQIFSWEKQGGSSTNITQMLGYDLNEANQEWDHFRQEKTGIQVDIADAIVEGLTNEIVVHMLDSFELERCQ</sequence>
<name>A0A3S3QAP6_9MAGN</name>
<evidence type="ECO:0000313" key="1">
    <source>
        <dbReference type="EMBL" id="RWR82499.1"/>
    </source>
</evidence>
<proteinExistence type="predicted"/>
<accession>A0A3S3QAP6</accession>
<dbReference type="OrthoDB" id="691329at2759"/>
<dbReference type="PANTHER" id="PTHR37613">
    <property type="entry name" value="DUF4378 DOMAIN PROTEIN"/>
    <property type="match status" value="1"/>
</dbReference>
<evidence type="ECO:0000313" key="2">
    <source>
        <dbReference type="Proteomes" id="UP000283530"/>
    </source>
</evidence>